<dbReference type="AlphaFoldDB" id="E6PFZ0"/>
<reference evidence="1" key="1">
    <citation type="submission" date="2009-10" db="EMBL/GenBank/DDBJ databases">
        <title>Diversity of trophic interactions inside an arsenic-rich microbial ecosystem.</title>
        <authorList>
            <person name="Bertin P.N."/>
            <person name="Heinrich-Salmeron A."/>
            <person name="Pelletier E."/>
            <person name="Goulhen-Chollet F."/>
            <person name="Arsene-Ploetze F."/>
            <person name="Gallien S."/>
            <person name="Calteau A."/>
            <person name="Vallenet D."/>
            <person name="Casiot C."/>
            <person name="Chane-Woon-Ming B."/>
            <person name="Giloteaux L."/>
            <person name="Barakat M."/>
            <person name="Bonnefoy V."/>
            <person name="Bruneel O."/>
            <person name="Chandler M."/>
            <person name="Cleiss J."/>
            <person name="Duran R."/>
            <person name="Elbaz-Poulichet F."/>
            <person name="Fonknechten N."/>
            <person name="Lauga B."/>
            <person name="Mornico D."/>
            <person name="Ortet P."/>
            <person name="Schaeffer C."/>
            <person name="Siguier P."/>
            <person name="Alexander Thil Smith A."/>
            <person name="Van Dorsselaer A."/>
            <person name="Weissenbach J."/>
            <person name="Medigue C."/>
            <person name="Le Paslier D."/>
        </authorList>
    </citation>
    <scope>NUCLEOTIDE SEQUENCE</scope>
</reference>
<accession>E6PFZ0</accession>
<dbReference type="EMBL" id="CABL01000008">
    <property type="protein sequence ID" value="CBH75377.1"/>
    <property type="molecule type" value="Genomic_DNA"/>
</dbReference>
<dbReference type="InterPro" id="IPR019712">
    <property type="entry name" value="YtpB-like"/>
</dbReference>
<dbReference type="Pfam" id="PF10776">
    <property type="entry name" value="DUF2600"/>
    <property type="match status" value="1"/>
</dbReference>
<organism evidence="1">
    <name type="scientific">mine drainage metagenome</name>
    <dbReference type="NCBI Taxonomy" id="410659"/>
    <lineage>
        <taxon>unclassified sequences</taxon>
        <taxon>metagenomes</taxon>
        <taxon>ecological metagenomes</taxon>
    </lineage>
</organism>
<proteinExistence type="predicted"/>
<evidence type="ECO:0000313" key="1">
    <source>
        <dbReference type="EMBL" id="CBH75377.1"/>
    </source>
</evidence>
<gene>
    <name evidence="1" type="ORF">CARN1_1394</name>
</gene>
<name>E6PFZ0_9ZZZZ</name>
<sequence>MRLNGEIFAATRIVLFSPVRRRLLFQRPRLAGDLARFLLRVVPEAKRALRAIRQRARTIPDPLLRREALSSIEMKSYHVAGAAVLATFLPQAPMRKYINLVAPLESLYDYLDNLCDRHPAVAPEAFPVLHQAIADACDPAAPLRDYYASGPIGDDGGYLRALVTEVQAQLRSIPGVEALVPFAREAASLYARMQTTVHGEAEGRIRACRSWFEERRSEYPQLRWNEFVAATGSQFQVYAPLFALLDSGPASVEPSYRAYFPSVAAIHVLLDSFIDRAEDREHGDLNLVDRADDASEIATRFAALADDAEAKITHLGNPRAHGFTLRIMALFYLSHPKIEREGYTREADALLARLERSFAAS</sequence>
<comment type="caution">
    <text evidence="1">The sequence shown here is derived from an EMBL/GenBank/DDBJ whole genome shotgun (WGS) entry which is preliminary data.</text>
</comment>
<protein>
    <submittedName>
        <fullName evidence="1">Uncharacterized protein</fullName>
    </submittedName>
</protein>